<gene>
    <name evidence="2" type="ORF">PQR62_04945</name>
</gene>
<organism evidence="2 3">
    <name type="scientific">Herbaspirillum lusitanum</name>
    <dbReference type="NCBI Taxonomy" id="213312"/>
    <lineage>
        <taxon>Bacteria</taxon>
        <taxon>Pseudomonadati</taxon>
        <taxon>Pseudomonadota</taxon>
        <taxon>Betaproteobacteria</taxon>
        <taxon>Burkholderiales</taxon>
        <taxon>Oxalobacteraceae</taxon>
        <taxon>Herbaspirillum</taxon>
    </lineage>
</organism>
<sequence>MDENAGWQIASRRKFCKTLPDIVLVFKVLREKNWGKAKIRRLEHAENRAAHQAKKPADTASDRRKQRLKIALRMLIWDARWLV</sequence>
<protein>
    <submittedName>
        <fullName evidence="2">Uncharacterized protein</fullName>
    </submittedName>
</protein>
<dbReference type="EMBL" id="JAQQFM010000002">
    <property type="protein sequence ID" value="MFL9923597.1"/>
    <property type="molecule type" value="Genomic_DNA"/>
</dbReference>
<dbReference type="Proteomes" id="UP001629246">
    <property type="component" value="Unassembled WGS sequence"/>
</dbReference>
<reference evidence="2 3" key="1">
    <citation type="journal article" date="2024" name="Chem. Sci.">
        <title>Discovery of megapolipeptins by genome mining of a Burkholderiales bacteria collection.</title>
        <authorList>
            <person name="Paulo B.S."/>
            <person name="Recchia M.J.J."/>
            <person name="Lee S."/>
            <person name="Fergusson C.H."/>
            <person name="Romanowski S.B."/>
            <person name="Hernandez A."/>
            <person name="Krull N."/>
            <person name="Liu D.Y."/>
            <person name="Cavanagh H."/>
            <person name="Bos A."/>
            <person name="Gray C.A."/>
            <person name="Murphy B.T."/>
            <person name="Linington R.G."/>
            <person name="Eustaquio A.S."/>
        </authorList>
    </citation>
    <scope>NUCLEOTIDE SEQUENCE [LARGE SCALE GENOMIC DNA]</scope>
    <source>
        <strain evidence="2 3">RL21-008-BIB-A</strain>
    </source>
</reference>
<dbReference type="RefSeq" id="WP_408155388.1">
    <property type="nucleotide sequence ID" value="NZ_JAQQFM010000002.1"/>
</dbReference>
<evidence type="ECO:0000256" key="1">
    <source>
        <dbReference type="SAM" id="MobiDB-lite"/>
    </source>
</evidence>
<name>A0ABW9A7E4_9BURK</name>
<keyword evidence="3" id="KW-1185">Reference proteome</keyword>
<comment type="caution">
    <text evidence="2">The sequence shown here is derived from an EMBL/GenBank/DDBJ whole genome shotgun (WGS) entry which is preliminary data.</text>
</comment>
<evidence type="ECO:0000313" key="3">
    <source>
        <dbReference type="Proteomes" id="UP001629246"/>
    </source>
</evidence>
<evidence type="ECO:0000313" key="2">
    <source>
        <dbReference type="EMBL" id="MFL9923597.1"/>
    </source>
</evidence>
<feature type="compositionally biased region" description="Basic and acidic residues" evidence="1">
    <location>
        <begin position="45"/>
        <end position="63"/>
    </location>
</feature>
<proteinExistence type="predicted"/>
<feature type="region of interest" description="Disordered" evidence="1">
    <location>
        <begin position="45"/>
        <end position="64"/>
    </location>
</feature>
<accession>A0ABW9A7E4</accession>